<feature type="region of interest" description="Disordered" evidence="1">
    <location>
        <begin position="125"/>
        <end position="147"/>
    </location>
</feature>
<dbReference type="InterPro" id="IPR001810">
    <property type="entry name" value="F-box_dom"/>
</dbReference>
<organism evidence="3 4">
    <name type="scientific">Apostasia shenzhenica</name>
    <dbReference type="NCBI Taxonomy" id="1088818"/>
    <lineage>
        <taxon>Eukaryota</taxon>
        <taxon>Viridiplantae</taxon>
        <taxon>Streptophyta</taxon>
        <taxon>Embryophyta</taxon>
        <taxon>Tracheophyta</taxon>
        <taxon>Spermatophyta</taxon>
        <taxon>Magnoliopsida</taxon>
        <taxon>Liliopsida</taxon>
        <taxon>Asparagales</taxon>
        <taxon>Orchidaceae</taxon>
        <taxon>Apostasioideae</taxon>
        <taxon>Apostasia</taxon>
    </lineage>
</organism>
<evidence type="ECO:0000313" key="4">
    <source>
        <dbReference type="Proteomes" id="UP000236161"/>
    </source>
</evidence>
<dbReference type="Gene3D" id="3.40.1000.30">
    <property type="match status" value="1"/>
</dbReference>
<sequence length="465" mass="51242">MKLRIRSTETKEKIRVDAPETANLLDLKTLIGSQLSSPDGPAHPEFIRLSLNRTDELVASSSEDTLQTLGLTSGDLLFYTLTSSSDSTPQFPKRDSAPVPLPVPVVETLNPLSSAAAVAMELTDPPAASLPEPATDDDMEVEPQPSLPEKAPSIPCFLRRVMKVEKGEIKGNMGLTVVAVHAVFLESGFVACGANDGSRLPEGCTTASHLVKVRYSLPDLLDRVDVEYVRSAILKFSAVGNYVSVYGSVDGNQSEVYRLCLDSSKLAPLLVSSADELDKKEEEEVFKLWKIVKDGLCTPLLIDICQKNGLLLPPCFARVPTDIKIMILELLPGIDLAKAACASSELRYLSSNEELWRRKVMEEFGMLVERNTGGSWKESFARFWVRRKKVRIYTRDNPLVPYVRTPRIMPAPWAPSPYRFPMIGGDYDRFPAIGDLGTSRRTGFRQHPASRTFSPQCNFGGGSSF</sequence>
<evidence type="ECO:0000256" key="1">
    <source>
        <dbReference type="SAM" id="MobiDB-lite"/>
    </source>
</evidence>
<dbReference type="Proteomes" id="UP000236161">
    <property type="component" value="Unassembled WGS sequence"/>
</dbReference>
<evidence type="ECO:0000313" key="3">
    <source>
        <dbReference type="EMBL" id="PKA66509.1"/>
    </source>
</evidence>
<dbReference type="EMBL" id="KZ451885">
    <property type="protein sequence ID" value="PKA66509.1"/>
    <property type="molecule type" value="Genomic_DNA"/>
</dbReference>
<dbReference type="InterPro" id="IPR036047">
    <property type="entry name" value="F-box-like_dom_sf"/>
</dbReference>
<dbReference type="PANTHER" id="PTHR47602">
    <property type="entry name" value="F-BOX PROTEIN SKIP22"/>
    <property type="match status" value="1"/>
</dbReference>
<dbReference type="SMART" id="SM00256">
    <property type="entry name" value="FBOX"/>
    <property type="match status" value="1"/>
</dbReference>
<feature type="region of interest" description="Disordered" evidence="1">
    <location>
        <begin position="443"/>
        <end position="465"/>
    </location>
</feature>
<name>A0A2I0BFE6_9ASPA</name>
<protein>
    <submittedName>
        <fullName evidence="3">F-box protein SKIP22</fullName>
    </submittedName>
</protein>
<proteinExistence type="predicted"/>
<dbReference type="OrthoDB" id="101791at2759"/>
<gene>
    <name evidence="3" type="primary">SKIP22</name>
    <name evidence="3" type="ORF">AXF42_Ash003163</name>
</gene>
<dbReference type="Gene3D" id="3.10.20.90">
    <property type="entry name" value="Phosphatidylinositol 3-kinase Catalytic Subunit, Chain A, domain 1"/>
    <property type="match status" value="1"/>
</dbReference>
<dbReference type="Gene3D" id="1.20.1280.50">
    <property type="match status" value="1"/>
</dbReference>
<evidence type="ECO:0000259" key="2">
    <source>
        <dbReference type="PROSITE" id="PS50181"/>
    </source>
</evidence>
<keyword evidence="4" id="KW-1185">Reference proteome</keyword>
<dbReference type="AlphaFoldDB" id="A0A2I0BFE6"/>
<dbReference type="CDD" id="cd22165">
    <property type="entry name" value="F-box_AtSKIP22-like"/>
    <property type="match status" value="1"/>
</dbReference>
<feature type="domain" description="F-box" evidence="2">
    <location>
        <begin position="313"/>
        <end position="359"/>
    </location>
</feature>
<dbReference type="Pfam" id="PF12937">
    <property type="entry name" value="F-box-like"/>
    <property type="match status" value="1"/>
</dbReference>
<dbReference type="PANTHER" id="PTHR47602:SF2">
    <property type="entry name" value="F-BOX PROTEIN SKIP22"/>
    <property type="match status" value="1"/>
</dbReference>
<reference evidence="3 4" key="1">
    <citation type="journal article" date="2017" name="Nature">
        <title>The Apostasia genome and the evolution of orchids.</title>
        <authorList>
            <person name="Zhang G.Q."/>
            <person name="Liu K.W."/>
            <person name="Li Z."/>
            <person name="Lohaus R."/>
            <person name="Hsiao Y.Y."/>
            <person name="Niu S.C."/>
            <person name="Wang J.Y."/>
            <person name="Lin Y.C."/>
            <person name="Xu Q."/>
            <person name="Chen L.J."/>
            <person name="Yoshida K."/>
            <person name="Fujiwara S."/>
            <person name="Wang Z.W."/>
            <person name="Zhang Y.Q."/>
            <person name="Mitsuda N."/>
            <person name="Wang M."/>
            <person name="Liu G.H."/>
            <person name="Pecoraro L."/>
            <person name="Huang H.X."/>
            <person name="Xiao X.J."/>
            <person name="Lin M."/>
            <person name="Wu X.Y."/>
            <person name="Wu W.L."/>
            <person name="Chen Y.Y."/>
            <person name="Chang S.B."/>
            <person name="Sakamoto S."/>
            <person name="Ohme-Takagi M."/>
            <person name="Yagi M."/>
            <person name="Zeng S.J."/>
            <person name="Shen C.Y."/>
            <person name="Yeh C.M."/>
            <person name="Luo Y.B."/>
            <person name="Tsai W.C."/>
            <person name="Van de Peer Y."/>
            <person name="Liu Z.J."/>
        </authorList>
    </citation>
    <scope>NUCLEOTIDE SEQUENCE [LARGE SCALE GENOMIC DNA]</scope>
    <source>
        <strain evidence="4">cv. Shenzhen</strain>
        <tissue evidence="3">Stem</tissue>
    </source>
</reference>
<dbReference type="SUPFAM" id="SSF81383">
    <property type="entry name" value="F-box domain"/>
    <property type="match status" value="1"/>
</dbReference>
<accession>A0A2I0BFE6</accession>
<dbReference type="PROSITE" id="PS50181">
    <property type="entry name" value="FBOX"/>
    <property type="match status" value="1"/>
</dbReference>